<dbReference type="PANTHER" id="PTHR31692:SF49">
    <property type="entry name" value="EXPANSIN-B15-LIKE"/>
    <property type="match status" value="1"/>
</dbReference>
<organism evidence="6 7">
    <name type="scientific">Malus domestica</name>
    <name type="common">Apple</name>
    <name type="synonym">Pyrus malus</name>
    <dbReference type="NCBI Taxonomy" id="3750"/>
    <lineage>
        <taxon>Eukaryota</taxon>
        <taxon>Viridiplantae</taxon>
        <taxon>Streptophyta</taxon>
        <taxon>Embryophyta</taxon>
        <taxon>Tracheophyta</taxon>
        <taxon>Spermatophyta</taxon>
        <taxon>Magnoliopsida</taxon>
        <taxon>eudicotyledons</taxon>
        <taxon>Gunneridae</taxon>
        <taxon>Pentapetalae</taxon>
        <taxon>rosids</taxon>
        <taxon>fabids</taxon>
        <taxon>Rosales</taxon>
        <taxon>Rosaceae</taxon>
        <taxon>Amygdaloideae</taxon>
        <taxon>Maleae</taxon>
        <taxon>Malus</taxon>
    </lineage>
</organism>
<dbReference type="SUPFAM" id="SSF50685">
    <property type="entry name" value="Barwin-like endoglucanases"/>
    <property type="match status" value="2"/>
</dbReference>
<proteinExistence type="inferred from homology"/>
<dbReference type="PRINTS" id="PR00829">
    <property type="entry name" value="LOLP1ALLERGN"/>
</dbReference>
<evidence type="ECO:0000313" key="7">
    <source>
        <dbReference type="Proteomes" id="UP000290289"/>
    </source>
</evidence>
<dbReference type="SMART" id="SM00837">
    <property type="entry name" value="DPBB_1"/>
    <property type="match status" value="2"/>
</dbReference>
<dbReference type="PRINTS" id="PR01225">
    <property type="entry name" value="EXPANSNFAMLY"/>
</dbReference>
<dbReference type="InterPro" id="IPR007118">
    <property type="entry name" value="Expan_Lol_pI"/>
</dbReference>
<evidence type="ECO:0000259" key="4">
    <source>
        <dbReference type="PROSITE" id="PS50842"/>
    </source>
</evidence>
<sequence>MATLHLPLPGLTTLLNLITLFCCFNICFAVNRKHLNLSAAATDWSPAGATWYGSPDGAGSDGGACGYGNLVSQAPFSSMITSIGPSLYKSGKECGACYQVKCTNHPACSGKPVRVVITDFCPGGPCASEPAHFDLSGTAFGSMALPGQQEKLRDAGVLQIQYARVACDYSGQTIAFHVDQGSNPNYFAAVIEFEDGDGDLAGVELKETSSSDGGGEWRGMQQSWGAVWKLDAGAELHPPLSIRLTSLYSDETLLAKDVIPVGWKPGATYRSLHLAMATLHLPLPGLTTLLNLITLFCCFNICFAVNRKHLNLSAAATDWSPAGATWYGSPDGAGSDDMLTYAGGACGYGNLVSQAPFSSMITSIGPSLYKSGKECGACYQVKCTNHPACSGKPVRVIITDFCAGGPRASEPAHFDLSGTAFGAMALPGQQEKLRDAGVLQIQFARVACDYSGKTIAFHVDQGSNPNYFAAVIEFEAGDGDLAGVELKETSSSSGGGEWRAMQQSWGAVWKLDAGAELHPPLSIRLTSLYSDETLLAKDVIPVGWKPGATYRSLVNFH</sequence>
<dbReference type="InterPro" id="IPR005795">
    <property type="entry name" value="LolPI"/>
</dbReference>
<dbReference type="GO" id="GO:0009653">
    <property type="term" value="P:anatomical structure morphogenesis"/>
    <property type="evidence" value="ECO:0007669"/>
    <property type="project" value="UniProtKB-ARBA"/>
</dbReference>
<evidence type="ECO:0000313" key="6">
    <source>
        <dbReference type="EMBL" id="RXH94872.1"/>
    </source>
</evidence>
<dbReference type="CDD" id="cd22275">
    <property type="entry name" value="DPBB_EXPB_N"/>
    <property type="match status" value="2"/>
</dbReference>
<dbReference type="Gene3D" id="2.40.40.10">
    <property type="entry name" value="RlpA-like domain"/>
    <property type="match status" value="2"/>
</dbReference>
<name>A0A498JMQ1_MALDO</name>
<feature type="domain" description="Expansin-like EG45" evidence="4">
    <location>
        <begin position="62"/>
        <end position="172"/>
    </location>
</feature>
<evidence type="ECO:0000256" key="3">
    <source>
        <dbReference type="RuleBase" id="RU003460"/>
    </source>
</evidence>
<dbReference type="InterPro" id="IPR036908">
    <property type="entry name" value="RlpA-like_sf"/>
</dbReference>
<dbReference type="PROSITE" id="PS50843">
    <property type="entry name" value="EXPANSIN_CBD"/>
    <property type="match status" value="2"/>
</dbReference>
<evidence type="ECO:0000259" key="5">
    <source>
        <dbReference type="PROSITE" id="PS50843"/>
    </source>
</evidence>
<feature type="domain" description="Expansin-like EG45" evidence="4">
    <location>
        <begin position="343"/>
        <end position="453"/>
    </location>
</feature>
<dbReference type="AlphaFoldDB" id="A0A498JMQ1"/>
<dbReference type="InterPro" id="IPR036749">
    <property type="entry name" value="Expansin_CBD_sf"/>
</dbReference>
<dbReference type="PROSITE" id="PS50842">
    <property type="entry name" value="EXPANSIN_EG45"/>
    <property type="match status" value="2"/>
</dbReference>
<dbReference type="EMBL" id="RDQH01000333">
    <property type="protein sequence ID" value="RXH94872.1"/>
    <property type="molecule type" value="Genomic_DNA"/>
</dbReference>
<keyword evidence="2" id="KW-0964">Secreted</keyword>
<dbReference type="Proteomes" id="UP000290289">
    <property type="component" value="Chromosome 7"/>
</dbReference>
<feature type="domain" description="Expansin-like CBD" evidence="5">
    <location>
        <begin position="466"/>
        <end position="552"/>
    </location>
</feature>
<dbReference type="PANTHER" id="PTHR31692">
    <property type="entry name" value="EXPANSIN-B3"/>
    <property type="match status" value="1"/>
</dbReference>
<dbReference type="SUPFAM" id="SSF49590">
    <property type="entry name" value="PHL pollen allergen"/>
    <property type="match status" value="2"/>
</dbReference>
<dbReference type="Pfam" id="PF01357">
    <property type="entry name" value="Expansin_C"/>
    <property type="match status" value="2"/>
</dbReference>
<comment type="subcellular location">
    <subcellularLocation>
        <location evidence="1">Secreted</location>
    </subcellularLocation>
</comment>
<dbReference type="InterPro" id="IPR007117">
    <property type="entry name" value="Expansin_CBD"/>
</dbReference>
<dbReference type="Gene3D" id="2.60.40.760">
    <property type="entry name" value="Expansin, cellulose-binding-like domain"/>
    <property type="match status" value="2"/>
</dbReference>
<reference evidence="6 7" key="1">
    <citation type="submission" date="2018-10" db="EMBL/GenBank/DDBJ databases">
        <title>A high-quality apple genome assembly.</title>
        <authorList>
            <person name="Hu J."/>
        </authorList>
    </citation>
    <scope>NUCLEOTIDE SEQUENCE [LARGE SCALE GENOMIC DNA]</scope>
    <source>
        <strain evidence="7">cv. HFTH1</strain>
        <tissue evidence="6">Young leaf</tissue>
    </source>
</reference>
<comment type="caution">
    <text evidence="6">The sequence shown here is derived from an EMBL/GenBank/DDBJ whole genome shotgun (WGS) entry which is preliminary data.</text>
</comment>
<feature type="domain" description="Expansin-like CBD" evidence="5">
    <location>
        <begin position="185"/>
        <end position="271"/>
    </location>
</feature>
<protein>
    <submittedName>
        <fullName evidence="6">Uncharacterized protein</fullName>
    </submittedName>
</protein>
<gene>
    <name evidence="6" type="ORF">DVH24_024556</name>
</gene>
<accession>A0A498JMQ1</accession>
<comment type="similarity">
    <text evidence="3">Belongs to the expansin family.</text>
</comment>
<dbReference type="InterPro" id="IPR007112">
    <property type="entry name" value="Expansin/allergen_DPBB_dom"/>
</dbReference>
<evidence type="ECO:0000256" key="2">
    <source>
        <dbReference type="ARBA" id="ARBA00022525"/>
    </source>
</evidence>
<evidence type="ECO:0000256" key="1">
    <source>
        <dbReference type="ARBA" id="ARBA00004613"/>
    </source>
</evidence>
<dbReference type="Pfam" id="PF03330">
    <property type="entry name" value="DPBB_1"/>
    <property type="match status" value="2"/>
</dbReference>
<dbReference type="STRING" id="3750.A0A498JMQ1"/>
<keyword evidence="7" id="KW-1185">Reference proteome</keyword>
<dbReference type="InterPro" id="IPR009009">
    <property type="entry name" value="RlpA-like_DPBB"/>
</dbReference>
<dbReference type="GO" id="GO:0005576">
    <property type="term" value="C:extracellular region"/>
    <property type="evidence" value="ECO:0007669"/>
    <property type="project" value="UniProtKB-SubCell"/>
</dbReference>